<dbReference type="GO" id="GO:0055088">
    <property type="term" value="P:lipid homeostasis"/>
    <property type="evidence" value="ECO:0007669"/>
    <property type="project" value="TreeGrafter"/>
</dbReference>
<keyword evidence="7 13" id="KW-0274">FAD</keyword>
<evidence type="ECO:0000259" key="16">
    <source>
        <dbReference type="Pfam" id="PF01756"/>
    </source>
</evidence>
<evidence type="ECO:0000256" key="11">
    <source>
        <dbReference type="ARBA" id="ARBA00023098"/>
    </source>
</evidence>
<evidence type="ECO:0000256" key="3">
    <source>
        <dbReference type="ARBA" id="ARBA00004846"/>
    </source>
</evidence>
<evidence type="ECO:0000313" key="19">
    <source>
        <dbReference type="EMBL" id="PAV73027.1"/>
    </source>
</evidence>
<dbReference type="InterPro" id="IPR055060">
    <property type="entry name" value="ACOX_C_alpha1"/>
</dbReference>
<evidence type="ECO:0000259" key="18">
    <source>
        <dbReference type="Pfam" id="PF22924"/>
    </source>
</evidence>
<feature type="domain" description="Acyl-CoA oxidase C-terminal" evidence="16">
    <location>
        <begin position="486"/>
        <end position="661"/>
    </location>
</feature>
<dbReference type="GO" id="GO:0005777">
    <property type="term" value="C:peroxisome"/>
    <property type="evidence" value="ECO:0007669"/>
    <property type="project" value="UniProtKB-SubCell"/>
</dbReference>
<dbReference type="InterPro" id="IPR029320">
    <property type="entry name" value="Acyl-CoA_ox_N"/>
</dbReference>
<proteinExistence type="inferred from homology"/>
<comment type="subcellular location">
    <subcellularLocation>
        <location evidence="2">Peroxisome</location>
    </subcellularLocation>
</comment>
<dbReference type="OrthoDB" id="538336at2759"/>
<dbReference type="FunFam" id="1.10.540.10:FF:000006">
    <property type="entry name" value="Acyl-coenzyme A oxidase"/>
    <property type="match status" value="1"/>
</dbReference>
<evidence type="ECO:0000256" key="12">
    <source>
        <dbReference type="ARBA" id="ARBA00023140"/>
    </source>
</evidence>
<dbReference type="InterPro" id="IPR002655">
    <property type="entry name" value="Acyl-CoA_oxidase_C"/>
</dbReference>
<dbReference type="InterPro" id="IPR009100">
    <property type="entry name" value="AcylCoA_DH/oxidase_NM_dom_sf"/>
</dbReference>
<name>A0A2A2KGI3_9BILA</name>
<dbReference type="Proteomes" id="UP000218231">
    <property type="component" value="Unassembled WGS sequence"/>
</dbReference>
<feature type="active site" description="Proton acceptor" evidence="14">
    <location>
        <position position="431"/>
    </location>
</feature>
<feature type="domain" description="Acyl-coenzyme A oxidase N-terminal" evidence="17">
    <location>
        <begin position="23"/>
        <end position="136"/>
    </location>
</feature>
<keyword evidence="5 13" id="KW-0285">Flavoprotein</keyword>
<reference evidence="19 20" key="1">
    <citation type="journal article" date="2017" name="Curr. Biol.">
        <title>Genome architecture and evolution of a unichromosomal asexual nematode.</title>
        <authorList>
            <person name="Fradin H."/>
            <person name="Zegar C."/>
            <person name="Gutwein M."/>
            <person name="Lucas J."/>
            <person name="Kovtun M."/>
            <person name="Corcoran D."/>
            <person name="Baugh L.R."/>
            <person name="Kiontke K."/>
            <person name="Gunsalus K."/>
            <person name="Fitch D.H."/>
            <person name="Piano F."/>
        </authorList>
    </citation>
    <scope>NUCLEOTIDE SEQUENCE [LARGE SCALE GENOMIC DNA]</scope>
    <source>
        <strain evidence="19">PF1309</strain>
    </source>
</reference>
<comment type="caution">
    <text evidence="19">The sequence shown here is derived from an EMBL/GenBank/DDBJ whole genome shotgun (WGS) entry which is preliminary data.</text>
</comment>
<dbReference type="Gene3D" id="1.20.140.10">
    <property type="entry name" value="Butyryl-CoA Dehydrogenase, subunit A, domain 3"/>
    <property type="match status" value="2"/>
</dbReference>
<dbReference type="Pfam" id="PF22924">
    <property type="entry name" value="ACOX_C_alpha1"/>
    <property type="match status" value="1"/>
</dbReference>
<dbReference type="Gene3D" id="2.40.110.10">
    <property type="entry name" value="Butyryl-CoA Dehydrogenase, subunit A, domain 2"/>
    <property type="match status" value="1"/>
</dbReference>
<evidence type="ECO:0000256" key="5">
    <source>
        <dbReference type="ARBA" id="ARBA00022630"/>
    </source>
</evidence>
<evidence type="ECO:0000256" key="7">
    <source>
        <dbReference type="ARBA" id="ARBA00022827"/>
    </source>
</evidence>
<keyword evidence="8" id="KW-0276">Fatty acid metabolism</keyword>
<evidence type="ECO:0000256" key="4">
    <source>
        <dbReference type="ARBA" id="ARBA00006288"/>
    </source>
</evidence>
<feature type="domain" description="Acyl-CoA oxidase C-alpha1" evidence="18">
    <location>
        <begin position="285"/>
        <end position="446"/>
    </location>
</feature>
<evidence type="ECO:0000259" key="17">
    <source>
        <dbReference type="Pfam" id="PF14749"/>
    </source>
</evidence>
<keyword evidence="6" id="KW-0547">Nucleotide-binding</keyword>
<dbReference type="Pfam" id="PF01756">
    <property type="entry name" value="ACOX"/>
    <property type="match status" value="1"/>
</dbReference>
<feature type="binding site" evidence="15">
    <location>
        <position position="188"/>
    </location>
    <ligand>
        <name>FAD</name>
        <dbReference type="ChEBI" id="CHEBI:57692"/>
    </ligand>
</feature>
<dbReference type="Pfam" id="PF14749">
    <property type="entry name" value="Acyl-CoA_ox_N"/>
    <property type="match status" value="1"/>
</dbReference>
<evidence type="ECO:0000256" key="2">
    <source>
        <dbReference type="ARBA" id="ARBA00004275"/>
    </source>
</evidence>
<dbReference type="PANTHER" id="PTHR10909">
    <property type="entry name" value="ELECTRON TRANSPORT OXIDOREDUCTASE"/>
    <property type="match status" value="1"/>
</dbReference>
<evidence type="ECO:0000256" key="15">
    <source>
        <dbReference type="PIRSR" id="PIRSR000168-2"/>
    </source>
</evidence>
<evidence type="ECO:0000313" key="20">
    <source>
        <dbReference type="Proteomes" id="UP000218231"/>
    </source>
</evidence>
<dbReference type="Gene3D" id="1.10.540.10">
    <property type="entry name" value="Acyl-CoA dehydrogenase/oxidase, N-terminal domain"/>
    <property type="match status" value="1"/>
</dbReference>
<dbReference type="GO" id="GO:0071949">
    <property type="term" value="F:FAD binding"/>
    <property type="evidence" value="ECO:0007669"/>
    <property type="project" value="InterPro"/>
</dbReference>
<dbReference type="STRING" id="2018661.A0A2A2KGI3"/>
<evidence type="ECO:0000256" key="10">
    <source>
        <dbReference type="ARBA" id="ARBA00023002"/>
    </source>
</evidence>
<dbReference type="GO" id="GO:0033540">
    <property type="term" value="P:fatty acid beta-oxidation using acyl-CoA oxidase"/>
    <property type="evidence" value="ECO:0007669"/>
    <property type="project" value="TreeGrafter"/>
</dbReference>
<evidence type="ECO:0000256" key="14">
    <source>
        <dbReference type="PIRSR" id="PIRSR000168-1"/>
    </source>
</evidence>
<gene>
    <name evidence="19" type="ORF">WR25_13447</name>
</gene>
<keyword evidence="11" id="KW-0443">Lipid metabolism</keyword>
<keyword evidence="20" id="KW-1185">Reference proteome</keyword>
<comment type="similarity">
    <text evidence="4 13">Belongs to the acyl-CoA oxidase family.</text>
</comment>
<evidence type="ECO:0000256" key="13">
    <source>
        <dbReference type="PIRNR" id="PIRNR000168"/>
    </source>
</evidence>
<accession>A0A2A2KGI3</accession>
<dbReference type="FunFam" id="2.40.110.10:FF:000003">
    <property type="entry name" value="Acyl-coenzyme A oxidase"/>
    <property type="match status" value="1"/>
</dbReference>
<dbReference type="SUPFAM" id="SSF47203">
    <property type="entry name" value="Acyl-CoA dehydrogenase C-terminal domain-like"/>
    <property type="match status" value="2"/>
</dbReference>
<dbReference type="InterPro" id="IPR012258">
    <property type="entry name" value="Acyl-CoA_oxidase"/>
</dbReference>
<dbReference type="GO" id="GO:0005524">
    <property type="term" value="F:ATP binding"/>
    <property type="evidence" value="ECO:0007669"/>
    <property type="project" value="UniProtKB-KW"/>
</dbReference>
<organism evidence="19 20">
    <name type="scientific">Diploscapter pachys</name>
    <dbReference type="NCBI Taxonomy" id="2018661"/>
    <lineage>
        <taxon>Eukaryota</taxon>
        <taxon>Metazoa</taxon>
        <taxon>Ecdysozoa</taxon>
        <taxon>Nematoda</taxon>
        <taxon>Chromadorea</taxon>
        <taxon>Rhabditida</taxon>
        <taxon>Rhabditina</taxon>
        <taxon>Rhabditomorpha</taxon>
        <taxon>Rhabditoidea</taxon>
        <taxon>Rhabditidae</taxon>
        <taxon>Diploscapter</taxon>
    </lineage>
</organism>
<keyword evidence="9" id="KW-0067">ATP-binding</keyword>
<dbReference type="FunFam" id="1.20.140.10:FF:000005">
    <property type="entry name" value="Acyl-coenzyme A oxidase"/>
    <property type="match status" value="1"/>
</dbReference>
<comment type="cofactor">
    <cofactor evidence="1">
        <name>FAD</name>
        <dbReference type="ChEBI" id="CHEBI:57692"/>
    </cofactor>
</comment>
<dbReference type="FunFam" id="1.20.140.10:FF:000013">
    <property type="entry name" value="Acyl-coenzyme A oxidase"/>
    <property type="match status" value="1"/>
</dbReference>
<protein>
    <recommendedName>
        <fullName evidence="13">Acyl-coenzyme A oxidase</fullName>
    </recommendedName>
</protein>
<dbReference type="AlphaFoldDB" id="A0A2A2KGI3"/>
<keyword evidence="10" id="KW-0560">Oxidoreductase</keyword>
<keyword evidence="12" id="KW-0576">Peroxisome</keyword>
<dbReference type="InterPro" id="IPR046373">
    <property type="entry name" value="Acyl-CoA_Oxase/DH_mid-dom_sf"/>
</dbReference>
<comment type="pathway">
    <text evidence="3">Lipid metabolism; peroxisomal fatty acid beta-oxidation.</text>
</comment>
<evidence type="ECO:0000256" key="8">
    <source>
        <dbReference type="ARBA" id="ARBA00022832"/>
    </source>
</evidence>
<dbReference type="InterPro" id="IPR036250">
    <property type="entry name" value="AcylCo_DH-like_C"/>
</dbReference>
<dbReference type="InterPro" id="IPR037069">
    <property type="entry name" value="AcylCoA_DH/ox_N_sf"/>
</dbReference>
<evidence type="ECO:0000256" key="9">
    <source>
        <dbReference type="ARBA" id="ARBA00022840"/>
    </source>
</evidence>
<sequence>MSNLIQTGDNADITKERRNATFDIHDMSLFLYGSEEILKRRKEMLAFVKSKPEFNDPIPTEFMNREQRVDNGARKIVAMTDNTDEIDAGDFFGEGMYFQGLIMGRDLHPMSLHYVMFLPTIQGQSDDEQLDEWLPLTISRSFVGTYAQTELGHGTNLSKLETTATYDPKAGEFVLHSPSITAAKWWPGGLGKSANVAIVVANLYTQGECKGPHPFFVQLRDYDTHEPLKGITVGDIGPKLGFNTSDNGFLLFNNFRIPRRNMLMRYAKVLPDGTYIKPQHAKLAFGTMVFVRSIMIKDQSTQLAAAACIAKRYSAIRRQGEIKQGAGEVQILDYQTQQLRIFPVMARAFCFMFAAYEIRDLYMKVTEQLGEGNTELLPEIHALTSGLKSVVSYEVALGIEQCRMACGGHGYSQASAFPEIYAYAVAGCTYEGENIVMLLQVARFLMKAAEEVMNGKAKLADICAYLAKRGANKSRLRTADEYRGDVIIEDLEHVARNQVFRAYDSLKRKEKEMPSEEAWNKTAIELCKASRWHVRLYLAKNFLHKISTAKGAIREPLENLARLYAFDIITSSHGEFLRGGFMSEAQLDELKGGFYTLLERLRRNAVAIVDSWDFDDKELHSILGKRDGNVYSSLLDWAQQSQLNRTQVLPTFNKYLGPMMKEGRSKL</sequence>
<dbReference type="PIRSF" id="PIRSF000168">
    <property type="entry name" value="Acyl-CoA_oxidase"/>
    <property type="match status" value="1"/>
</dbReference>
<dbReference type="PANTHER" id="PTHR10909:SF351">
    <property type="entry name" value="ACYL-COENZYME A OXIDASE"/>
    <property type="match status" value="1"/>
</dbReference>
<evidence type="ECO:0000256" key="1">
    <source>
        <dbReference type="ARBA" id="ARBA00001974"/>
    </source>
</evidence>
<evidence type="ECO:0000256" key="6">
    <source>
        <dbReference type="ARBA" id="ARBA00022741"/>
    </source>
</evidence>
<dbReference type="EMBL" id="LIAE01008670">
    <property type="protein sequence ID" value="PAV73027.1"/>
    <property type="molecule type" value="Genomic_DNA"/>
</dbReference>
<dbReference type="GO" id="GO:0005504">
    <property type="term" value="F:fatty acid binding"/>
    <property type="evidence" value="ECO:0007669"/>
    <property type="project" value="TreeGrafter"/>
</dbReference>
<dbReference type="GO" id="GO:0003997">
    <property type="term" value="F:acyl-CoA oxidase activity"/>
    <property type="evidence" value="ECO:0007669"/>
    <property type="project" value="InterPro"/>
</dbReference>
<dbReference type="SUPFAM" id="SSF56645">
    <property type="entry name" value="Acyl-CoA dehydrogenase NM domain-like"/>
    <property type="match status" value="1"/>
</dbReference>
<feature type="binding site" evidence="15">
    <location>
        <position position="149"/>
    </location>
    <ligand>
        <name>FAD</name>
        <dbReference type="ChEBI" id="CHEBI:57692"/>
    </ligand>
</feature>